<reference evidence="1 2" key="1">
    <citation type="submission" date="2016-01" db="EMBL/GenBank/DDBJ databases">
        <title>The new phylogeny of the genus Mycobacterium.</title>
        <authorList>
            <person name="Tarcisio F."/>
            <person name="Conor M."/>
            <person name="Antonella G."/>
            <person name="Elisabetta G."/>
            <person name="Giulia F.S."/>
            <person name="Sara T."/>
            <person name="Anna F."/>
            <person name="Clotilde B."/>
            <person name="Roberto B."/>
            <person name="Veronica D.S."/>
            <person name="Fabio R."/>
            <person name="Monica P."/>
            <person name="Olivier J."/>
            <person name="Enrico T."/>
            <person name="Nicola S."/>
        </authorList>
    </citation>
    <scope>NUCLEOTIDE SEQUENCE [LARGE SCALE GENOMIC DNA]</scope>
    <source>
        <strain evidence="1 2">DSM 45176</strain>
    </source>
</reference>
<name>A0A1X2B964_9MYCO</name>
<dbReference type="Proteomes" id="UP000193087">
    <property type="component" value="Unassembled WGS sequence"/>
</dbReference>
<proteinExistence type="predicted"/>
<accession>A0A1X2B964</accession>
<dbReference type="STRING" id="486698.AWC22_05720"/>
<gene>
    <name evidence="1" type="ORF">AWC22_05720</name>
</gene>
<organism evidence="1 2">
    <name type="scientific">Mycobacterium riyadhense</name>
    <dbReference type="NCBI Taxonomy" id="486698"/>
    <lineage>
        <taxon>Bacteria</taxon>
        <taxon>Bacillati</taxon>
        <taxon>Actinomycetota</taxon>
        <taxon>Actinomycetes</taxon>
        <taxon>Mycobacteriales</taxon>
        <taxon>Mycobacteriaceae</taxon>
        <taxon>Mycobacterium</taxon>
    </lineage>
</organism>
<dbReference type="GeneID" id="93497810"/>
<dbReference type="RefSeq" id="WP_085253176.1">
    <property type="nucleotide sequence ID" value="NZ_CAJMWJ010000004.1"/>
</dbReference>
<keyword evidence="2" id="KW-1185">Reference proteome</keyword>
<dbReference type="OrthoDB" id="4626165at2"/>
<protein>
    <recommendedName>
        <fullName evidence="3">Nucleoid-associated protein YbaB</fullName>
    </recommendedName>
</protein>
<evidence type="ECO:0000313" key="1">
    <source>
        <dbReference type="EMBL" id="ORW60213.1"/>
    </source>
</evidence>
<dbReference type="AlphaFoldDB" id="A0A1X2B964"/>
<dbReference type="EMBL" id="LQPQ01000234">
    <property type="protein sequence ID" value="ORW60213.1"/>
    <property type="molecule type" value="Genomic_DNA"/>
</dbReference>
<evidence type="ECO:0008006" key="3">
    <source>
        <dbReference type="Google" id="ProtNLM"/>
    </source>
</evidence>
<comment type="caution">
    <text evidence="1">The sequence shown here is derived from an EMBL/GenBank/DDBJ whole genome shotgun (WGS) entry which is preliminary data.</text>
</comment>
<evidence type="ECO:0000313" key="2">
    <source>
        <dbReference type="Proteomes" id="UP000193087"/>
    </source>
</evidence>
<sequence length="120" mass="13003">MSRAERASETIGALLDAVYEWEAEVDAFTSTGDDDADVVVTHDGRGRMIEVTIRPGLQEELTVSELEDAVNAEIAHNAKRAQGALDAIGQKFLNKFAHIPEEMANHPVAARFATALRAAE</sequence>